<gene>
    <name evidence="2" type="primary">Contig13296.g14187</name>
    <name evidence="2" type="ORF">STYLEM_15623</name>
</gene>
<evidence type="ECO:0000256" key="1">
    <source>
        <dbReference type="SAM" id="Phobius"/>
    </source>
</evidence>
<dbReference type="InParanoid" id="A0A078B0B0"/>
<feature type="transmembrane region" description="Helical" evidence="1">
    <location>
        <begin position="24"/>
        <end position="44"/>
    </location>
</feature>
<reference evidence="2 3" key="1">
    <citation type="submission" date="2014-06" db="EMBL/GenBank/DDBJ databases">
        <authorList>
            <person name="Swart Estienne"/>
        </authorList>
    </citation>
    <scope>NUCLEOTIDE SEQUENCE [LARGE SCALE GENOMIC DNA]</scope>
    <source>
        <strain evidence="2 3">130c</strain>
    </source>
</reference>
<accession>A0A078B0B0</accession>
<evidence type="ECO:0000313" key="2">
    <source>
        <dbReference type="EMBL" id="CDW86528.1"/>
    </source>
</evidence>
<keyword evidence="1" id="KW-0472">Membrane</keyword>
<dbReference type="AlphaFoldDB" id="A0A078B0B0"/>
<dbReference type="OrthoDB" id="289296at2759"/>
<dbReference type="OMA" id="CVIKESE"/>
<keyword evidence="1" id="KW-0812">Transmembrane</keyword>
<proteinExistence type="predicted"/>
<sequence length="393" mass="44789">MPKTSASVFQVVAKDQLKNLETNFWVSPVMARNSVYACCIFYFFHEGFRGTSINEIIFTPLLIYSLFILAAAMVSVCTVNSYHKNESVIAFYTLNILLLLISLIAFYVLNSGSSYFQMIVQGDCVIKESEMFIKNQYHKQDKKLLCSEQCPCKIDNQELSQKLENDKNIITDKINGFINLQGCLNASSDRDRLFNANQVRYLEETFQCSGICELGDLYLYSDISRGIPQRSCNKALIDFLKRITEISKLQCLFIGIICVINSISIWILHSRYILLVSDEDLFGKDSDGEGEFDDNASLRSGMTSTFDKSYIDQKSYEAPKLLNLDSNKRLQQRRNFNNLRSTNTSNNLPLPSIVEKKESEFLDTLIADIKNLQVQPNNAFDSITPKFGQQSQK</sequence>
<keyword evidence="1" id="KW-1133">Transmembrane helix</keyword>
<organism evidence="2 3">
    <name type="scientific">Stylonychia lemnae</name>
    <name type="common">Ciliate</name>
    <dbReference type="NCBI Taxonomy" id="5949"/>
    <lineage>
        <taxon>Eukaryota</taxon>
        <taxon>Sar</taxon>
        <taxon>Alveolata</taxon>
        <taxon>Ciliophora</taxon>
        <taxon>Intramacronucleata</taxon>
        <taxon>Spirotrichea</taxon>
        <taxon>Stichotrichia</taxon>
        <taxon>Sporadotrichida</taxon>
        <taxon>Oxytrichidae</taxon>
        <taxon>Stylonychinae</taxon>
        <taxon>Stylonychia</taxon>
    </lineage>
</organism>
<dbReference type="EMBL" id="CCKQ01014735">
    <property type="protein sequence ID" value="CDW86528.1"/>
    <property type="molecule type" value="Genomic_DNA"/>
</dbReference>
<evidence type="ECO:0000313" key="3">
    <source>
        <dbReference type="Proteomes" id="UP000039865"/>
    </source>
</evidence>
<dbReference type="Proteomes" id="UP000039865">
    <property type="component" value="Unassembled WGS sequence"/>
</dbReference>
<feature type="transmembrane region" description="Helical" evidence="1">
    <location>
        <begin position="249"/>
        <end position="268"/>
    </location>
</feature>
<feature type="transmembrane region" description="Helical" evidence="1">
    <location>
        <begin position="89"/>
        <end position="109"/>
    </location>
</feature>
<name>A0A078B0B0_STYLE</name>
<keyword evidence="3" id="KW-1185">Reference proteome</keyword>
<feature type="transmembrane region" description="Helical" evidence="1">
    <location>
        <begin position="56"/>
        <end position="83"/>
    </location>
</feature>
<protein>
    <recommendedName>
        <fullName evidence="4">Tetraspanin family protein</fullName>
    </recommendedName>
</protein>
<evidence type="ECO:0008006" key="4">
    <source>
        <dbReference type="Google" id="ProtNLM"/>
    </source>
</evidence>